<evidence type="ECO:0000313" key="3">
    <source>
        <dbReference type="WBParaSite" id="HNAJ_0000471201-mRNA-1"/>
    </source>
</evidence>
<dbReference type="WBParaSite" id="HNAJ_0000471201-mRNA-1">
    <property type="protein sequence ID" value="HNAJ_0000471201-mRNA-1"/>
    <property type="gene ID" value="HNAJ_0000471201"/>
</dbReference>
<reference evidence="3" key="1">
    <citation type="submission" date="2017-02" db="UniProtKB">
        <authorList>
            <consortium name="WormBaseParasite"/>
        </authorList>
    </citation>
    <scope>IDENTIFICATION</scope>
</reference>
<dbReference type="EMBL" id="UZAE01003530">
    <property type="protein sequence ID" value="VDO00568.1"/>
    <property type="molecule type" value="Genomic_DNA"/>
</dbReference>
<protein>
    <submittedName>
        <fullName evidence="1 3">Uncharacterized protein</fullName>
    </submittedName>
</protein>
<accession>A0A0R3TCC3</accession>
<sequence>MQLLLVHVKELENRNSADIYTDDFNSTQTLNFRRFSPPISMNI</sequence>
<organism evidence="3">
    <name type="scientific">Rodentolepis nana</name>
    <name type="common">Dwarf tapeworm</name>
    <name type="synonym">Hymenolepis nana</name>
    <dbReference type="NCBI Taxonomy" id="102285"/>
    <lineage>
        <taxon>Eukaryota</taxon>
        <taxon>Metazoa</taxon>
        <taxon>Spiralia</taxon>
        <taxon>Lophotrochozoa</taxon>
        <taxon>Platyhelminthes</taxon>
        <taxon>Cestoda</taxon>
        <taxon>Eucestoda</taxon>
        <taxon>Cyclophyllidea</taxon>
        <taxon>Hymenolepididae</taxon>
        <taxon>Rodentolepis</taxon>
    </lineage>
</organism>
<evidence type="ECO:0000313" key="1">
    <source>
        <dbReference type="EMBL" id="VDO00568.1"/>
    </source>
</evidence>
<evidence type="ECO:0000313" key="2">
    <source>
        <dbReference type="Proteomes" id="UP000278807"/>
    </source>
</evidence>
<reference evidence="1 2" key="2">
    <citation type="submission" date="2018-11" db="EMBL/GenBank/DDBJ databases">
        <authorList>
            <consortium name="Pathogen Informatics"/>
        </authorList>
    </citation>
    <scope>NUCLEOTIDE SEQUENCE [LARGE SCALE GENOMIC DNA]</scope>
</reference>
<proteinExistence type="predicted"/>
<dbReference type="AlphaFoldDB" id="A0A0R3TCC3"/>
<keyword evidence="2" id="KW-1185">Reference proteome</keyword>
<name>A0A0R3TCC3_RODNA</name>
<gene>
    <name evidence="1" type="ORF">HNAJ_LOCUS4708</name>
</gene>
<dbReference type="Proteomes" id="UP000278807">
    <property type="component" value="Unassembled WGS sequence"/>
</dbReference>